<dbReference type="RefSeq" id="WP_058530682.1">
    <property type="nucleotide sequence ID" value="NZ_CAAAIN010000003.1"/>
</dbReference>
<comment type="subcellular location">
    <subcellularLocation>
        <location evidence="8">Cytoplasm</location>
    </subcellularLocation>
</comment>
<keyword evidence="8" id="KW-0963">Cytoplasm</keyword>
<dbReference type="GO" id="GO:0006364">
    <property type="term" value="P:rRNA processing"/>
    <property type="evidence" value="ECO:0007669"/>
    <property type="project" value="UniProtKB-UniRule"/>
</dbReference>
<reference evidence="9 10" key="1">
    <citation type="submission" date="2015-11" db="EMBL/GenBank/DDBJ databases">
        <title>Genomic analysis of 38 Legionella species identifies large and diverse effector repertoires.</title>
        <authorList>
            <person name="Burstein D."/>
            <person name="Amaro F."/>
            <person name="Zusman T."/>
            <person name="Lifshitz Z."/>
            <person name="Cohen O."/>
            <person name="Gilbert J.A."/>
            <person name="Pupko T."/>
            <person name="Shuman H.A."/>
            <person name="Segal G."/>
        </authorList>
    </citation>
    <scope>NUCLEOTIDE SEQUENCE [LARGE SCALE GENOMIC DNA]</scope>
    <source>
        <strain evidence="9 10">WA-270A-C2</strain>
    </source>
</reference>
<dbReference type="PANTHER" id="PTHR46986">
    <property type="entry name" value="ENDORIBONUCLEASE YBEY, CHLOROPLASTIC"/>
    <property type="match status" value="1"/>
</dbReference>
<dbReference type="OrthoDB" id="9807740at2"/>
<keyword evidence="8" id="KW-0698">rRNA processing</keyword>
<evidence type="ECO:0000256" key="2">
    <source>
        <dbReference type="ARBA" id="ARBA00022517"/>
    </source>
</evidence>
<dbReference type="PANTHER" id="PTHR46986:SF1">
    <property type="entry name" value="ENDORIBONUCLEASE YBEY, CHLOROPLASTIC"/>
    <property type="match status" value="1"/>
</dbReference>
<comment type="caution">
    <text evidence="9">The sequence shown here is derived from an EMBL/GenBank/DDBJ whole genome shotgun (WGS) entry which is preliminary data.</text>
</comment>
<evidence type="ECO:0000256" key="6">
    <source>
        <dbReference type="ARBA" id="ARBA00022801"/>
    </source>
</evidence>
<keyword evidence="2 8" id="KW-0690">Ribosome biogenesis</keyword>
<evidence type="ECO:0000256" key="7">
    <source>
        <dbReference type="ARBA" id="ARBA00022833"/>
    </source>
</evidence>
<proteinExistence type="inferred from homology"/>
<evidence type="ECO:0000256" key="1">
    <source>
        <dbReference type="ARBA" id="ARBA00010875"/>
    </source>
</evidence>
<dbReference type="PROSITE" id="PS01306">
    <property type="entry name" value="UPF0054"/>
    <property type="match status" value="1"/>
</dbReference>
<dbReference type="GO" id="GO:0005737">
    <property type="term" value="C:cytoplasm"/>
    <property type="evidence" value="ECO:0007669"/>
    <property type="project" value="UniProtKB-SubCell"/>
</dbReference>
<dbReference type="GO" id="GO:0004521">
    <property type="term" value="F:RNA endonuclease activity"/>
    <property type="evidence" value="ECO:0007669"/>
    <property type="project" value="UniProtKB-UniRule"/>
</dbReference>
<evidence type="ECO:0000256" key="5">
    <source>
        <dbReference type="ARBA" id="ARBA00022759"/>
    </source>
</evidence>
<dbReference type="InterPro" id="IPR020549">
    <property type="entry name" value="YbeY_CS"/>
</dbReference>
<evidence type="ECO:0000313" key="9">
    <source>
        <dbReference type="EMBL" id="KTD49452.1"/>
    </source>
</evidence>
<keyword evidence="4 8" id="KW-0479">Metal-binding</keyword>
<dbReference type="PATRIC" id="fig|458.5.peg.570"/>
<feature type="binding site" evidence="8">
    <location>
        <position position="124"/>
    </location>
    <ligand>
        <name>Zn(2+)</name>
        <dbReference type="ChEBI" id="CHEBI:29105"/>
        <note>catalytic</note>
    </ligand>
</feature>
<keyword evidence="6 8" id="KW-0378">Hydrolase</keyword>
<evidence type="ECO:0000256" key="8">
    <source>
        <dbReference type="HAMAP-Rule" id="MF_00009"/>
    </source>
</evidence>
<feature type="binding site" evidence="8">
    <location>
        <position position="118"/>
    </location>
    <ligand>
        <name>Zn(2+)</name>
        <dbReference type="ChEBI" id="CHEBI:29105"/>
        <note>catalytic</note>
    </ligand>
</feature>
<evidence type="ECO:0000256" key="4">
    <source>
        <dbReference type="ARBA" id="ARBA00022723"/>
    </source>
</evidence>
<dbReference type="EMBL" id="LNYT01000006">
    <property type="protein sequence ID" value="KTD49452.1"/>
    <property type="molecule type" value="Genomic_DNA"/>
</dbReference>
<keyword evidence="3 8" id="KW-0540">Nuclease</keyword>
<comment type="function">
    <text evidence="8">Single strand-specific metallo-endoribonuclease involved in late-stage 70S ribosome quality control and in maturation of the 3' terminus of the 16S rRNA.</text>
</comment>
<comment type="similarity">
    <text evidence="1 8">Belongs to the endoribonuclease YbeY family.</text>
</comment>
<dbReference type="Pfam" id="PF02130">
    <property type="entry name" value="YbeY"/>
    <property type="match status" value="1"/>
</dbReference>
<accession>A0A0W0XXP2</accession>
<dbReference type="InterPro" id="IPR002036">
    <property type="entry name" value="YbeY"/>
</dbReference>
<dbReference type="AlphaFoldDB" id="A0A0W0XXP2"/>
<evidence type="ECO:0000313" key="10">
    <source>
        <dbReference type="Proteomes" id="UP000054608"/>
    </source>
</evidence>
<dbReference type="Proteomes" id="UP000054608">
    <property type="component" value="Unassembled WGS sequence"/>
</dbReference>
<dbReference type="GO" id="GO:0004222">
    <property type="term" value="F:metalloendopeptidase activity"/>
    <property type="evidence" value="ECO:0007669"/>
    <property type="project" value="InterPro"/>
</dbReference>
<keyword evidence="7 8" id="KW-0862">Zinc</keyword>
<evidence type="ECO:0000256" key="3">
    <source>
        <dbReference type="ARBA" id="ARBA00022722"/>
    </source>
</evidence>
<gene>
    <name evidence="8 9" type="primary">ybeY</name>
    <name evidence="9" type="ORF">Lrub_0551</name>
</gene>
<keyword evidence="5 8" id="KW-0255">Endonuclease</keyword>
<protein>
    <recommendedName>
        <fullName evidence="8">Endoribonuclease YbeY</fullName>
        <ecNumber evidence="8">3.1.-.-</ecNumber>
    </recommendedName>
</protein>
<dbReference type="SUPFAM" id="SSF55486">
    <property type="entry name" value="Metalloproteases ('zincins'), catalytic domain"/>
    <property type="match status" value="1"/>
</dbReference>
<dbReference type="Gene3D" id="3.40.390.30">
    <property type="entry name" value="Metalloproteases ('zincins'), catalytic domain"/>
    <property type="match status" value="1"/>
</dbReference>
<dbReference type="EC" id="3.1.-.-" evidence="8"/>
<keyword evidence="10" id="KW-1185">Reference proteome</keyword>
<dbReference type="GO" id="GO:0008270">
    <property type="term" value="F:zinc ion binding"/>
    <property type="evidence" value="ECO:0007669"/>
    <property type="project" value="UniProtKB-UniRule"/>
</dbReference>
<comment type="cofactor">
    <cofactor evidence="8">
        <name>Zn(2+)</name>
        <dbReference type="ChEBI" id="CHEBI:29105"/>
    </cofactor>
    <text evidence="8">Binds 1 zinc ion.</text>
</comment>
<name>A0A0W0XXP2_9GAMM</name>
<dbReference type="HAMAP" id="MF_00009">
    <property type="entry name" value="Endoribonucl_YbeY"/>
    <property type="match status" value="1"/>
</dbReference>
<sequence>MSYVIDLQVACEDPLPVTEASLIAFAESALKAHRNKAELTLRLVSPEEMIDLNSTYRKQHKTTNVLAFPANLPAAIAMDYPLLGDVIVCPAVLLAESQAFNKALDFHWAHIVIHGVLHLLGFDHMEEDEARLMQAQEIRLLAELGFTNPYLDEDNYLE</sequence>
<dbReference type="STRING" id="458.Lrub_0551"/>
<organism evidence="9 10">
    <name type="scientific">Legionella rubrilucens</name>
    <dbReference type="NCBI Taxonomy" id="458"/>
    <lineage>
        <taxon>Bacteria</taxon>
        <taxon>Pseudomonadati</taxon>
        <taxon>Pseudomonadota</taxon>
        <taxon>Gammaproteobacteria</taxon>
        <taxon>Legionellales</taxon>
        <taxon>Legionellaceae</taxon>
        <taxon>Legionella</taxon>
    </lineage>
</organism>
<dbReference type="NCBIfam" id="TIGR00043">
    <property type="entry name" value="rRNA maturation RNase YbeY"/>
    <property type="match status" value="1"/>
</dbReference>
<feature type="binding site" evidence="8">
    <location>
        <position position="114"/>
    </location>
    <ligand>
        <name>Zn(2+)</name>
        <dbReference type="ChEBI" id="CHEBI:29105"/>
        <note>catalytic</note>
    </ligand>
</feature>
<dbReference type="InterPro" id="IPR023091">
    <property type="entry name" value="MetalPrtase_cat_dom_sf_prd"/>
</dbReference>